<feature type="compositionally biased region" description="Basic and acidic residues" evidence="6">
    <location>
        <begin position="182"/>
        <end position="200"/>
    </location>
</feature>
<proteinExistence type="inferred from homology"/>
<dbReference type="GO" id="GO:0016926">
    <property type="term" value="P:protein desumoylation"/>
    <property type="evidence" value="ECO:0007669"/>
    <property type="project" value="TreeGrafter"/>
</dbReference>
<dbReference type="GO" id="GO:0005737">
    <property type="term" value="C:cytoplasm"/>
    <property type="evidence" value="ECO:0007669"/>
    <property type="project" value="TreeGrafter"/>
</dbReference>
<sequence length="743" mass="86093">MSDSKENETNCEEKDVKLELEYVKIGNMFLFYGEIIMANNHFKLNLNHEDNPIQIEIQLKDIISIKNDLDNKNEESISLKFRPGIIKEIGTIVERYGFVFCINSSNKSELEFILRFQDLTLEQKMFVTEFFTVENQNNESDVEIVDVENVDKFPRKKKLLPIPEDIASFDEEHPKKKQCKLQKSETVVHEKRRNSKDQRPRRNSQCAPQRDENVPPSHKPRRNTHEESQALIQTRTTRTRTRANYSEQNNFVLEDISEEQQYQEALRRSLKTHKKENPNTNNVTFGESSVKTDSLPFQDVDKNLDLFSYHTSTRGLLIVKMEDYLCLSRKEYLSDVDIDFYLQYIYNEKMSTEQQKRTYIFGSHFYSLYATSSEFSGWKNNENAGLSAIEKRYNRVDGIVDESVNLFEKDFLVFPLMDRNHWFLAIVCFPGLDGIYSMDGHKMSENEIKQPTKLDGALVAVKVPSVLIFDSIGGNTARRITAMNHIKNFLKSEYEHKYKNTDLKKSELIGHAVHCPLQLNNYDCGCFLLEFFERFFVKSPLESFRTPLDLNDWFNPDNLGCDKRREIAETFKLMMGDSQISLPDIQFKSSSEKNDVKTVEDNDASNNNNNDNNAIGNEEFNNNNFNCPDINSSLQHENQIESSQTSLVTVSSSTNVEEFEKTSNNETITVNDSEKMIQENITELMNVTCISNNEEDIEMKEQEVDIVIEMKEDEDDDEGLGDVLSNNSQSNDLNHEESIVLSD</sequence>
<dbReference type="PANTHER" id="PTHR46896:SF3">
    <property type="entry name" value="FI06413P-RELATED"/>
    <property type="match status" value="1"/>
</dbReference>
<dbReference type="Gene3D" id="1.10.418.20">
    <property type="match status" value="1"/>
</dbReference>
<evidence type="ECO:0000256" key="6">
    <source>
        <dbReference type="SAM" id="MobiDB-lite"/>
    </source>
</evidence>
<feature type="compositionally biased region" description="Low complexity" evidence="6">
    <location>
        <begin position="604"/>
        <end position="632"/>
    </location>
</feature>
<dbReference type="Pfam" id="PF02902">
    <property type="entry name" value="Peptidase_C48"/>
    <property type="match status" value="1"/>
</dbReference>
<feature type="region of interest" description="Disordered" evidence="6">
    <location>
        <begin position="171"/>
        <end position="246"/>
    </location>
</feature>
<evidence type="ECO:0000259" key="7">
    <source>
        <dbReference type="PROSITE" id="PS50600"/>
    </source>
</evidence>
<dbReference type="GO" id="GO:0070139">
    <property type="term" value="F:SUMO-specific endopeptidase activity"/>
    <property type="evidence" value="ECO:0007669"/>
    <property type="project" value="TreeGrafter"/>
</dbReference>
<feature type="compositionally biased region" description="Acidic residues" evidence="6">
    <location>
        <begin position="711"/>
        <end position="720"/>
    </location>
</feature>
<keyword evidence="3" id="KW-0645">Protease</keyword>
<dbReference type="AlphaFoldDB" id="A0A9J6BKI2"/>
<dbReference type="InterPro" id="IPR038765">
    <property type="entry name" value="Papain-like_cys_pep_sf"/>
</dbReference>
<protein>
    <recommendedName>
        <fullName evidence="7">Ubiquitin-like protease family profile domain-containing protein</fullName>
    </recommendedName>
</protein>
<dbReference type="SUPFAM" id="SSF54001">
    <property type="entry name" value="Cysteine proteinases"/>
    <property type="match status" value="1"/>
</dbReference>
<evidence type="ECO:0000256" key="4">
    <source>
        <dbReference type="ARBA" id="ARBA00022786"/>
    </source>
</evidence>
<evidence type="ECO:0000256" key="1">
    <source>
        <dbReference type="ARBA" id="ARBA00005234"/>
    </source>
</evidence>
<keyword evidence="5" id="KW-0378">Hydrolase</keyword>
<keyword evidence="2" id="KW-0597">Phosphoprotein</keyword>
<feature type="domain" description="Ubiquitin-like protease family profile" evidence="7">
    <location>
        <begin position="317"/>
        <end position="535"/>
    </location>
</feature>
<gene>
    <name evidence="8" type="ORF">PVAND_000177</name>
</gene>
<name>A0A9J6BKI2_POLVA</name>
<dbReference type="Proteomes" id="UP001107558">
    <property type="component" value="Chromosome 3"/>
</dbReference>
<feature type="region of interest" description="Disordered" evidence="6">
    <location>
        <begin position="711"/>
        <end position="743"/>
    </location>
</feature>
<evidence type="ECO:0000313" key="9">
    <source>
        <dbReference type="Proteomes" id="UP001107558"/>
    </source>
</evidence>
<dbReference type="PROSITE" id="PS50600">
    <property type="entry name" value="ULP_PROTEASE"/>
    <property type="match status" value="1"/>
</dbReference>
<feature type="compositionally biased region" description="Basic and acidic residues" evidence="6">
    <location>
        <begin position="591"/>
        <end position="600"/>
    </location>
</feature>
<dbReference type="EMBL" id="JADBJN010000003">
    <property type="protein sequence ID" value="KAG5669886.1"/>
    <property type="molecule type" value="Genomic_DNA"/>
</dbReference>
<organism evidence="8 9">
    <name type="scientific">Polypedilum vanderplanki</name>
    <name type="common">Sleeping chironomid midge</name>
    <dbReference type="NCBI Taxonomy" id="319348"/>
    <lineage>
        <taxon>Eukaryota</taxon>
        <taxon>Metazoa</taxon>
        <taxon>Ecdysozoa</taxon>
        <taxon>Arthropoda</taxon>
        <taxon>Hexapoda</taxon>
        <taxon>Insecta</taxon>
        <taxon>Pterygota</taxon>
        <taxon>Neoptera</taxon>
        <taxon>Endopterygota</taxon>
        <taxon>Diptera</taxon>
        <taxon>Nematocera</taxon>
        <taxon>Chironomoidea</taxon>
        <taxon>Chironomidae</taxon>
        <taxon>Chironominae</taxon>
        <taxon>Polypedilum</taxon>
        <taxon>Polypedilum</taxon>
    </lineage>
</organism>
<dbReference type="Gene3D" id="3.30.310.130">
    <property type="entry name" value="Ubiquitin-related"/>
    <property type="match status" value="1"/>
</dbReference>
<evidence type="ECO:0000256" key="5">
    <source>
        <dbReference type="ARBA" id="ARBA00022801"/>
    </source>
</evidence>
<accession>A0A9J6BKI2</accession>
<feature type="region of interest" description="Disordered" evidence="6">
    <location>
        <begin position="591"/>
        <end position="632"/>
    </location>
</feature>
<comment type="caution">
    <text evidence="8">The sequence shown here is derived from an EMBL/GenBank/DDBJ whole genome shotgun (WGS) entry which is preliminary data.</text>
</comment>
<dbReference type="InterPro" id="IPR051947">
    <property type="entry name" value="Sentrin-specific_protease"/>
</dbReference>
<evidence type="ECO:0000313" key="8">
    <source>
        <dbReference type="EMBL" id="KAG5669886.1"/>
    </source>
</evidence>
<reference evidence="8" key="1">
    <citation type="submission" date="2021-03" db="EMBL/GenBank/DDBJ databases">
        <title>Chromosome level genome of the anhydrobiotic midge Polypedilum vanderplanki.</title>
        <authorList>
            <person name="Yoshida Y."/>
            <person name="Kikawada T."/>
            <person name="Gusev O."/>
        </authorList>
    </citation>
    <scope>NUCLEOTIDE SEQUENCE</scope>
    <source>
        <strain evidence="8">NIAS01</strain>
        <tissue evidence="8">Whole body or cell culture</tissue>
    </source>
</reference>
<keyword evidence="4" id="KW-0833">Ubl conjugation pathway</keyword>
<evidence type="ECO:0000256" key="2">
    <source>
        <dbReference type="ARBA" id="ARBA00022553"/>
    </source>
</evidence>
<feature type="compositionally biased region" description="Basic and acidic residues" evidence="6">
    <location>
        <begin position="733"/>
        <end position="743"/>
    </location>
</feature>
<evidence type="ECO:0000256" key="3">
    <source>
        <dbReference type="ARBA" id="ARBA00022670"/>
    </source>
</evidence>
<dbReference type="GO" id="GO:0005634">
    <property type="term" value="C:nucleus"/>
    <property type="evidence" value="ECO:0007669"/>
    <property type="project" value="TreeGrafter"/>
</dbReference>
<dbReference type="PANTHER" id="PTHR46896">
    <property type="entry name" value="SENTRIN-SPECIFIC PROTEASE"/>
    <property type="match status" value="1"/>
</dbReference>
<dbReference type="InterPro" id="IPR003653">
    <property type="entry name" value="Peptidase_C48_C"/>
</dbReference>
<comment type="similarity">
    <text evidence="1">Belongs to the peptidase C48 family.</text>
</comment>
<dbReference type="GO" id="GO:0006508">
    <property type="term" value="P:proteolysis"/>
    <property type="evidence" value="ECO:0007669"/>
    <property type="project" value="UniProtKB-KW"/>
</dbReference>
<dbReference type="OrthoDB" id="442460at2759"/>
<keyword evidence="9" id="KW-1185">Reference proteome</keyword>